<dbReference type="PROSITE" id="PS51257">
    <property type="entry name" value="PROKAR_LIPOPROTEIN"/>
    <property type="match status" value="1"/>
</dbReference>
<reference evidence="3 4" key="1">
    <citation type="journal article" date="2015" name="Genome Announc.">
        <title>Expanding the biotechnology potential of lactobacilli through comparative genomics of 213 strains and associated genera.</title>
        <authorList>
            <person name="Sun Z."/>
            <person name="Harris H.M."/>
            <person name="McCann A."/>
            <person name="Guo C."/>
            <person name="Argimon S."/>
            <person name="Zhang W."/>
            <person name="Yang X."/>
            <person name="Jeffery I.B."/>
            <person name="Cooney J.C."/>
            <person name="Kagawa T.F."/>
            <person name="Liu W."/>
            <person name="Song Y."/>
            <person name="Salvetti E."/>
            <person name="Wrobel A."/>
            <person name="Rasinkangas P."/>
            <person name="Parkhill J."/>
            <person name="Rea M.C."/>
            <person name="O'Sullivan O."/>
            <person name="Ritari J."/>
            <person name="Douillard F.P."/>
            <person name="Paul Ross R."/>
            <person name="Yang R."/>
            <person name="Briner A.E."/>
            <person name="Felis G.E."/>
            <person name="de Vos W.M."/>
            <person name="Barrangou R."/>
            <person name="Klaenhammer T.R."/>
            <person name="Caufield P.W."/>
            <person name="Cui Y."/>
            <person name="Zhang H."/>
            <person name="O'Toole P.W."/>
        </authorList>
    </citation>
    <scope>NUCLEOTIDE SEQUENCE [LARGE SCALE GENOMIC DNA]</scope>
    <source>
        <strain evidence="3 4">DSM 24301</strain>
    </source>
</reference>
<feature type="signal peptide" evidence="2">
    <location>
        <begin position="1"/>
        <end position="21"/>
    </location>
</feature>
<evidence type="ECO:0008006" key="5">
    <source>
        <dbReference type="Google" id="ProtNLM"/>
    </source>
</evidence>
<feature type="compositionally biased region" description="Low complexity" evidence="1">
    <location>
        <begin position="119"/>
        <end position="133"/>
    </location>
</feature>
<organism evidence="3 4">
    <name type="scientific">Lacticaseibacillus saniviri JCM 17471 = DSM 24301</name>
    <dbReference type="NCBI Taxonomy" id="1293598"/>
    <lineage>
        <taxon>Bacteria</taxon>
        <taxon>Bacillati</taxon>
        <taxon>Bacillota</taxon>
        <taxon>Bacilli</taxon>
        <taxon>Lactobacillales</taxon>
        <taxon>Lactobacillaceae</taxon>
        <taxon>Lacticaseibacillus</taxon>
    </lineage>
</organism>
<dbReference type="Proteomes" id="UP000050969">
    <property type="component" value="Unassembled WGS sequence"/>
</dbReference>
<name>A0A0R2MVN7_9LACO</name>
<dbReference type="STRING" id="1293598.IV56_GL002174"/>
<accession>A0A0R2MVN7</accession>
<evidence type="ECO:0000256" key="2">
    <source>
        <dbReference type="SAM" id="SignalP"/>
    </source>
</evidence>
<dbReference type="PATRIC" id="fig|1293598.4.peg.2276"/>
<dbReference type="RefSeq" id="WP_054777912.1">
    <property type="nucleotide sequence ID" value="NZ_BBBX01000022.1"/>
</dbReference>
<feature type="chain" id="PRO_5038544418" description="Lipoprotein" evidence="2">
    <location>
        <begin position="22"/>
        <end position="261"/>
    </location>
</feature>
<evidence type="ECO:0000313" key="3">
    <source>
        <dbReference type="EMBL" id="KRO17688.1"/>
    </source>
</evidence>
<sequence>MKITTHVLLTAGILLTSIGLAGCQMGNSSQSSQSSAPAAASAKSSSEPAKLAEYNGIIKTARSLNQDGQYKASNKALNQIDITDLSEKAYATIKTEYFDLQKSNDQFLLKKNAASSSSAAAKSNNGSSKQAAAPAPTTNNSFSGYGKYTGHYFFYNTNDDRIQSGLNISSDGSVIQNNSDGTTFSGTAYIQPSSQGGILSYDVSSDSNDTKTITANVAIVVTWSNGEKETYYGYTGYDGSTVLTDGQPYDGDLVNEVWQKF</sequence>
<keyword evidence="4" id="KW-1185">Reference proteome</keyword>
<dbReference type="AlphaFoldDB" id="A0A0R2MVN7"/>
<feature type="region of interest" description="Disordered" evidence="1">
    <location>
        <begin position="119"/>
        <end position="139"/>
    </location>
</feature>
<proteinExistence type="predicted"/>
<protein>
    <recommendedName>
        <fullName evidence="5">Lipoprotein</fullName>
    </recommendedName>
</protein>
<dbReference type="EMBL" id="JQCE01000009">
    <property type="protein sequence ID" value="KRO17688.1"/>
    <property type="molecule type" value="Genomic_DNA"/>
</dbReference>
<dbReference type="OrthoDB" id="2328134at2"/>
<keyword evidence="2" id="KW-0732">Signal</keyword>
<evidence type="ECO:0000313" key="4">
    <source>
        <dbReference type="Proteomes" id="UP000050969"/>
    </source>
</evidence>
<comment type="caution">
    <text evidence="3">The sequence shown here is derived from an EMBL/GenBank/DDBJ whole genome shotgun (WGS) entry which is preliminary data.</text>
</comment>
<evidence type="ECO:0000256" key="1">
    <source>
        <dbReference type="SAM" id="MobiDB-lite"/>
    </source>
</evidence>
<gene>
    <name evidence="3" type="ORF">IV56_GL002174</name>
</gene>